<dbReference type="RefSeq" id="WP_380603069.1">
    <property type="nucleotide sequence ID" value="NZ_JBHSDU010000015.1"/>
</dbReference>
<feature type="transmembrane region" description="Helical" evidence="1">
    <location>
        <begin position="146"/>
        <end position="166"/>
    </location>
</feature>
<comment type="caution">
    <text evidence="2">The sequence shown here is derived from an EMBL/GenBank/DDBJ whole genome shotgun (WGS) entry which is preliminary data.</text>
</comment>
<dbReference type="Proteomes" id="UP001595904">
    <property type="component" value="Unassembled WGS sequence"/>
</dbReference>
<name>A0ABV8SZL6_9GAMM</name>
<accession>A0ABV8SZL6</accession>
<sequence length="380" mass="42069">MAKSRFWFQAHWLIGITVGVLLALMGFTGAMMSFQDPILAALNADARTVEAKGDRLAMPALYERAQTEAQRMGAIVRTVTVPGATDGAVRVLFLTGPSETVRYLNPYTGDWLNGGARGEKFFEIVEEVHRGLITDRLAGEYVGRRVVDIAAILLVAMVATGLYLRWPRRTTNWRAWFVIDRKLRGRGFLYSMHAVIGTYVLPLLLLSALTGLYFAYAWYGDILKKLAGVPPVAEEQMKGKALVAPDIEKVWVSFEQATGSQALGDVAVRFPKKDEEPLRIQYLLADSPHATALNTIKIDPSDSQILSHEKYAEKQTGARLLASMLSIHKGGYFGLVGTIALMLSSLALPLFMITGWMMYLDRRKVEERARKRQAASAATA</sequence>
<feature type="transmembrane region" description="Helical" evidence="1">
    <location>
        <begin position="12"/>
        <end position="34"/>
    </location>
</feature>
<proteinExistence type="predicted"/>
<keyword evidence="3" id="KW-1185">Reference proteome</keyword>
<dbReference type="InterPro" id="IPR005625">
    <property type="entry name" value="PepSY-ass_TM"/>
</dbReference>
<reference evidence="3" key="1">
    <citation type="journal article" date="2019" name="Int. J. Syst. Evol. Microbiol.">
        <title>The Global Catalogue of Microorganisms (GCM) 10K type strain sequencing project: providing services to taxonomists for standard genome sequencing and annotation.</title>
        <authorList>
            <consortium name="The Broad Institute Genomics Platform"/>
            <consortium name="The Broad Institute Genome Sequencing Center for Infectious Disease"/>
            <person name="Wu L."/>
            <person name="Ma J."/>
        </authorList>
    </citation>
    <scope>NUCLEOTIDE SEQUENCE [LARGE SCALE GENOMIC DNA]</scope>
    <source>
        <strain evidence="3">CGMCC 1.10759</strain>
    </source>
</reference>
<feature type="transmembrane region" description="Helical" evidence="1">
    <location>
        <begin position="332"/>
        <end position="360"/>
    </location>
</feature>
<feature type="transmembrane region" description="Helical" evidence="1">
    <location>
        <begin position="187"/>
        <end position="216"/>
    </location>
</feature>
<keyword evidence="1" id="KW-0812">Transmembrane</keyword>
<keyword evidence="1" id="KW-1133">Transmembrane helix</keyword>
<gene>
    <name evidence="2" type="ORF">ACFPN2_28580</name>
</gene>
<organism evidence="2 3">
    <name type="scientific">Steroidobacter flavus</name>
    <dbReference type="NCBI Taxonomy" id="1842136"/>
    <lineage>
        <taxon>Bacteria</taxon>
        <taxon>Pseudomonadati</taxon>
        <taxon>Pseudomonadota</taxon>
        <taxon>Gammaproteobacteria</taxon>
        <taxon>Steroidobacterales</taxon>
        <taxon>Steroidobacteraceae</taxon>
        <taxon>Steroidobacter</taxon>
    </lineage>
</organism>
<dbReference type="EMBL" id="JBHSDU010000015">
    <property type="protein sequence ID" value="MFC4313071.1"/>
    <property type="molecule type" value="Genomic_DNA"/>
</dbReference>
<protein>
    <submittedName>
        <fullName evidence="2">PepSY-associated TM helix domain-containing protein</fullName>
    </submittedName>
</protein>
<dbReference type="PANTHER" id="PTHR34219">
    <property type="entry name" value="IRON-REGULATED INNER MEMBRANE PROTEIN-RELATED"/>
    <property type="match status" value="1"/>
</dbReference>
<dbReference type="PANTHER" id="PTHR34219:SF3">
    <property type="entry name" value="BLL7967 PROTEIN"/>
    <property type="match status" value="1"/>
</dbReference>
<evidence type="ECO:0000256" key="1">
    <source>
        <dbReference type="SAM" id="Phobius"/>
    </source>
</evidence>
<keyword evidence="1" id="KW-0472">Membrane</keyword>
<dbReference type="Pfam" id="PF03929">
    <property type="entry name" value="PepSY_TM"/>
    <property type="match status" value="1"/>
</dbReference>
<evidence type="ECO:0000313" key="2">
    <source>
        <dbReference type="EMBL" id="MFC4313071.1"/>
    </source>
</evidence>
<evidence type="ECO:0000313" key="3">
    <source>
        <dbReference type="Proteomes" id="UP001595904"/>
    </source>
</evidence>